<keyword evidence="2" id="KW-0547">Nucleotide-binding</keyword>
<dbReference type="RefSeq" id="WP_286977072.1">
    <property type="nucleotide sequence ID" value="NZ_PFNG01000178.1"/>
</dbReference>
<dbReference type="Proteomes" id="UP000230956">
    <property type="component" value="Unassembled WGS sequence"/>
</dbReference>
<dbReference type="InterPro" id="IPR028350">
    <property type="entry name" value="DNAC/IstB-like"/>
</dbReference>
<dbReference type="GO" id="GO:0005524">
    <property type="term" value="F:ATP binding"/>
    <property type="evidence" value="ECO:0007669"/>
    <property type="project" value="UniProtKB-KW"/>
</dbReference>
<protein>
    <submittedName>
        <fullName evidence="5">ATP-binding protein</fullName>
    </submittedName>
</protein>
<dbReference type="InterPro" id="IPR002611">
    <property type="entry name" value="IstB_ATP-bd"/>
</dbReference>
<dbReference type="AlphaFoldDB" id="A0A2M7T703"/>
<evidence type="ECO:0000256" key="1">
    <source>
        <dbReference type="ARBA" id="ARBA00008059"/>
    </source>
</evidence>
<dbReference type="EMBL" id="PFNG01000178">
    <property type="protein sequence ID" value="PIZ37173.1"/>
    <property type="molecule type" value="Genomic_DNA"/>
</dbReference>
<accession>A0A2M7T703</accession>
<name>A0A2M7T703_9ACTN</name>
<proteinExistence type="inferred from homology"/>
<evidence type="ECO:0000256" key="2">
    <source>
        <dbReference type="ARBA" id="ARBA00022741"/>
    </source>
</evidence>
<feature type="domain" description="AAA+ ATPase" evidence="4">
    <location>
        <begin position="92"/>
        <end position="224"/>
    </location>
</feature>
<gene>
    <name evidence="5" type="ORF">COY37_07720</name>
</gene>
<comment type="caution">
    <text evidence="5">The sequence shown here is derived from an EMBL/GenBank/DDBJ whole genome shotgun (WGS) entry which is preliminary data.</text>
</comment>
<evidence type="ECO:0000259" key="4">
    <source>
        <dbReference type="SMART" id="SM00382"/>
    </source>
</evidence>
<reference evidence="6" key="1">
    <citation type="submission" date="2017-09" db="EMBL/GenBank/DDBJ databases">
        <title>Depth-based differentiation of microbial function through sediment-hosted aquifers and enrichment of novel symbionts in the deep terrestrial subsurface.</title>
        <authorList>
            <person name="Probst A.J."/>
            <person name="Ladd B."/>
            <person name="Jarett J.K."/>
            <person name="Geller-Mcgrath D.E."/>
            <person name="Sieber C.M.K."/>
            <person name="Emerson J.B."/>
            <person name="Anantharaman K."/>
            <person name="Thomas B.C."/>
            <person name="Malmstrom R."/>
            <person name="Stieglmeier M."/>
            <person name="Klingl A."/>
            <person name="Woyke T."/>
            <person name="Ryan C.M."/>
            <person name="Banfield J.F."/>
        </authorList>
    </citation>
    <scope>NUCLEOTIDE SEQUENCE [LARGE SCALE GENOMIC DNA]</scope>
</reference>
<dbReference type="PIRSF" id="PIRSF003073">
    <property type="entry name" value="DNAC_TnpB_IstB"/>
    <property type="match status" value="1"/>
</dbReference>
<dbReference type="SUPFAM" id="SSF52540">
    <property type="entry name" value="P-loop containing nucleoside triphosphate hydrolases"/>
    <property type="match status" value="1"/>
</dbReference>
<organism evidence="5 6">
    <name type="scientific">Candidatus Aquicultor secundus</name>
    <dbReference type="NCBI Taxonomy" id="1973895"/>
    <lineage>
        <taxon>Bacteria</taxon>
        <taxon>Bacillati</taxon>
        <taxon>Actinomycetota</taxon>
        <taxon>Candidatus Aquicultoria</taxon>
        <taxon>Candidatus Aquicultorales</taxon>
        <taxon>Candidatus Aquicultoraceae</taxon>
        <taxon>Candidatus Aquicultor</taxon>
    </lineage>
</organism>
<evidence type="ECO:0000313" key="5">
    <source>
        <dbReference type="EMBL" id="PIZ37173.1"/>
    </source>
</evidence>
<dbReference type="Pfam" id="PF01695">
    <property type="entry name" value="IstB_IS21"/>
    <property type="match status" value="1"/>
</dbReference>
<evidence type="ECO:0000256" key="3">
    <source>
        <dbReference type="ARBA" id="ARBA00022840"/>
    </source>
</evidence>
<keyword evidence="3 5" id="KW-0067">ATP-binding</keyword>
<evidence type="ECO:0000313" key="6">
    <source>
        <dbReference type="Proteomes" id="UP000230956"/>
    </source>
</evidence>
<dbReference type="NCBIfam" id="NF038214">
    <property type="entry name" value="IS21_help_AAA"/>
    <property type="match status" value="1"/>
</dbReference>
<dbReference type="InterPro" id="IPR047661">
    <property type="entry name" value="IstB"/>
</dbReference>
<dbReference type="Gene3D" id="3.40.50.300">
    <property type="entry name" value="P-loop containing nucleotide triphosphate hydrolases"/>
    <property type="match status" value="1"/>
</dbReference>
<dbReference type="GO" id="GO:0006260">
    <property type="term" value="P:DNA replication"/>
    <property type="evidence" value="ECO:0007669"/>
    <property type="project" value="TreeGrafter"/>
</dbReference>
<sequence length="235" mass="27216">MKELIKKHCRKLKLGTRIYENYASIKADTHEEFLERLLAMEVEARTVNRKSKYVKTAGFDVIKTFENYTFEDVQIPASISIEDIKQAAFVERKENLILYGPVGTGKTHLATAIGISACNNDQKVKFFRTAALINRLLDAKQNKELKKFLRQIEQADLLICDEWGYVPFEKEGSQLLFQVISECYEKRSLIITTNLEFSKWNGIFYDEKLTSAIIDRVIHHSHLLMFTGGSYRLKH</sequence>
<feature type="non-terminal residue" evidence="5">
    <location>
        <position position="235"/>
    </location>
</feature>
<dbReference type="CDD" id="cd00009">
    <property type="entry name" value="AAA"/>
    <property type="match status" value="1"/>
</dbReference>
<dbReference type="PANTHER" id="PTHR30050">
    <property type="entry name" value="CHROMOSOMAL REPLICATION INITIATOR PROTEIN DNAA"/>
    <property type="match status" value="1"/>
</dbReference>
<dbReference type="InterPro" id="IPR003593">
    <property type="entry name" value="AAA+_ATPase"/>
</dbReference>
<dbReference type="PANTHER" id="PTHR30050:SF4">
    <property type="entry name" value="ATP-BINDING PROTEIN RV3427C IN INSERTION SEQUENCE-RELATED"/>
    <property type="match status" value="1"/>
</dbReference>
<dbReference type="SMART" id="SM00382">
    <property type="entry name" value="AAA"/>
    <property type="match status" value="1"/>
</dbReference>
<dbReference type="InterPro" id="IPR027417">
    <property type="entry name" value="P-loop_NTPase"/>
</dbReference>
<comment type="similarity">
    <text evidence="1">Belongs to the IS21/IS1162 putative ATP-binding protein family.</text>
</comment>